<feature type="compositionally biased region" description="Basic and acidic residues" evidence="1">
    <location>
        <begin position="502"/>
        <end position="522"/>
    </location>
</feature>
<feature type="compositionally biased region" description="Polar residues" evidence="1">
    <location>
        <begin position="220"/>
        <end position="233"/>
    </location>
</feature>
<feature type="compositionally biased region" description="Basic and acidic residues" evidence="1">
    <location>
        <begin position="531"/>
        <end position="550"/>
    </location>
</feature>
<feature type="domain" description="DUF4592" evidence="2">
    <location>
        <begin position="148"/>
        <end position="262"/>
    </location>
</feature>
<comment type="caution">
    <text evidence="3">The sequence shown here is derived from an EMBL/GenBank/DDBJ whole genome shotgun (WGS) entry which is preliminary data.</text>
</comment>
<feature type="region of interest" description="Disordered" evidence="1">
    <location>
        <begin position="494"/>
        <end position="635"/>
    </location>
</feature>
<feature type="compositionally biased region" description="Acidic residues" evidence="1">
    <location>
        <begin position="569"/>
        <end position="594"/>
    </location>
</feature>
<evidence type="ECO:0000259" key="2">
    <source>
        <dbReference type="Pfam" id="PF15262"/>
    </source>
</evidence>
<feature type="compositionally biased region" description="Polar residues" evidence="1">
    <location>
        <begin position="842"/>
        <end position="856"/>
    </location>
</feature>
<feature type="compositionally biased region" description="Low complexity" evidence="1">
    <location>
        <begin position="741"/>
        <end position="754"/>
    </location>
</feature>
<dbReference type="InterPro" id="IPR026713">
    <property type="entry name" value="CRACD-like"/>
</dbReference>
<feature type="compositionally biased region" description="Low complexity" evidence="1">
    <location>
        <begin position="19"/>
        <end position="32"/>
    </location>
</feature>
<feature type="region of interest" description="Disordered" evidence="1">
    <location>
        <begin position="726"/>
        <end position="901"/>
    </location>
</feature>
<gene>
    <name evidence="3" type="ORF">PHYPO_G00220030</name>
</gene>
<feature type="region of interest" description="Disordered" evidence="1">
    <location>
        <begin position="58"/>
        <end position="241"/>
    </location>
</feature>
<dbReference type="EMBL" id="VFJC01000008">
    <property type="protein sequence ID" value="KAB5571013.1"/>
    <property type="molecule type" value="Genomic_DNA"/>
</dbReference>
<feature type="compositionally biased region" description="Basic and acidic residues" evidence="1">
    <location>
        <begin position="730"/>
        <end position="739"/>
    </location>
</feature>
<evidence type="ECO:0000256" key="1">
    <source>
        <dbReference type="SAM" id="MobiDB-lite"/>
    </source>
</evidence>
<reference evidence="3 4" key="1">
    <citation type="submission" date="2019-06" db="EMBL/GenBank/DDBJ databases">
        <title>A chromosome-scale genome assembly of the striped catfish, Pangasianodon hypophthalmus.</title>
        <authorList>
            <person name="Wen M."/>
            <person name="Zahm M."/>
            <person name="Roques C."/>
            <person name="Cabau C."/>
            <person name="Klopp C."/>
            <person name="Donnadieu C."/>
            <person name="Jouanno E."/>
            <person name="Avarre J.-C."/>
            <person name="Campet M."/>
            <person name="Ha T.T.T."/>
            <person name="Dugue R."/>
            <person name="Lampietro C."/>
            <person name="Louis A."/>
            <person name="Herpin A."/>
            <person name="Echchiki A."/>
            <person name="Berthelot C."/>
            <person name="Parey E."/>
            <person name="Roest-Crollius H."/>
            <person name="Braasch I."/>
            <person name="Postlethwait J."/>
            <person name="Bobe J."/>
            <person name="Montfort J."/>
            <person name="Bouchez O."/>
            <person name="Begum T."/>
            <person name="Schartl M."/>
            <person name="Guiguen Y."/>
        </authorList>
    </citation>
    <scope>NUCLEOTIDE SEQUENCE [LARGE SCALE GENOMIC DNA]</scope>
    <source>
        <strain evidence="3 4">Indonesia</strain>
        <tissue evidence="3">Blood</tissue>
    </source>
</reference>
<feature type="compositionally biased region" description="Acidic residues" evidence="1">
    <location>
        <begin position="313"/>
        <end position="322"/>
    </location>
</feature>
<dbReference type="AlphaFoldDB" id="A0A5N5NW42"/>
<feature type="compositionally biased region" description="Acidic residues" evidence="1">
    <location>
        <begin position="602"/>
        <end position="630"/>
    </location>
</feature>
<organism evidence="3 4">
    <name type="scientific">Pangasianodon hypophthalmus</name>
    <name type="common">Striped catfish</name>
    <name type="synonym">Helicophagus hypophthalmus</name>
    <dbReference type="NCBI Taxonomy" id="310915"/>
    <lineage>
        <taxon>Eukaryota</taxon>
        <taxon>Metazoa</taxon>
        <taxon>Chordata</taxon>
        <taxon>Craniata</taxon>
        <taxon>Vertebrata</taxon>
        <taxon>Euteleostomi</taxon>
        <taxon>Actinopterygii</taxon>
        <taxon>Neopterygii</taxon>
        <taxon>Teleostei</taxon>
        <taxon>Ostariophysi</taxon>
        <taxon>Siluriformes</taxon>
        <taxon>Pangasiidae</taxon>
        <taxon>Pangasianodon</taxon>
    </lineage>
</organism>
<proteinExistence type="predicted"/>
<feature type="compositionally biased region" description="Polar residues" evidence="1">
    <location>
        <begin position="72"/>
        <end position="90"/>
    </location>
</feature>
<dbReference type="PANTHER" id="PTHR47743:SF2">
    <property type="entry name" value="ACROSOMAL PROTEIN KIAA1210"/>
    <property type="match status" value="1"/>
</dbReference>
<dbReference type="InterPro" id="IPR028030">
    <property type="entry name" value="DUF4592"/>
</dbReference>
<feature type="compositionally biased region" description="Acidic residues" evidence="1">
    <location>
        <begin position="551"/>
        <end position="561"/>
    </location>
</feature>
<feature type="compositionally biased region" description="Basic residues" evidence="1">
    <location>
        <begin position="259"/>
        <end position="268"/>
    </location>
</feature>
<feature type="compositionally biased region" description="Polar residues" evidence="1">
    <location>
        <begin position="793"/>
        <end position="807"/>
    </location>
</feature>
<feature type="compositionally biased region" description="Polar residues" evidence="1">
    <location>
        <begin position="98"/>
        <end position="132"/>
    </location>
</feature>
<accession>A0A5N5NW42</accession>
<feature type="compositionally biased region" description="Basic and acidic residues" evidence="1">
    <location>
        <begin position="274"/>
        <end position="295"/>
    </location>
</feature>
<feature type="region of interest" description="Disordered" evidence="1">
    <location>
        <begin position="259"/>
        <end position="384"/>
    </location>
</feature>
<evidence type="ECO:0000313" key="4">
    <source>
        <dbReference type="Proteomes" id="UP000327468"/>
    </source>
</evidence>
<protein>
    <recommendedName>
        <fullName evidence="2">DUF4592 domain-containing protein</fullName>
    </recommendedName>
</protein>
<dbReference type="Pfam" id="PF15262">
    <property type="entry name" value="DUF4592"/>
    <property type="match status" value="1"/>
</dbReference>
<feature type="region of interest" description="Disordered" evidence="1">
    <location>
        <begin position="18"/>
        <end position="44"/>
    </location>
</feature>
<name>A0A5N5NW42_PANHP</name>
<feature type="compositionally biased region" description="Low complexity" evidence="1">
    <location>
        <begin position="191"/>
        <end position="211"/>
    </location>
</feature>
<feature type="region of interest" description="Disordered" evidence="1">
    <location>
        <begin position="914"/>
        <end position="951"/>
    </location>
</feature>
<feature type="compositionally biased region" description="Low complexity" evidence="1">
    <location>
        <begin position="340"/>
        <end position="356"/>
    </location>
</feature>
<keyword evidence="4" id="KW-1185">Reference proteome</keyword>
<sequence length="1012" mass="111388">MATFYSCLRGKNSDCGIMASGSADAAAAPESSDASEECPAGKKKSRFQTFKNFFAKKKRKETAGPVAESEVQLKSSQSIEDVNTLEPTSIHTDKDSDSSSNINVGSKALSQDSVFTSDPPSPETNEALQSSHDSIHGKVKSLQMQLKQAIRLGSPPAAISVKKSEDGGMVSEDDGLPCSPPEYSTIHTVLTTSSQRSSGVVQRSGSLSLEGSDSDDDQMSGASSRPGTPQTSIPVDFSEPASSLSCLDCSAAHHRIAVKTRACAKRKPASREMLQTKKRDLRERVLLRDTEDKLKAARTSTEEEENKDNVSKDEEEINEVQEDSPISPSVLAQNEEELPASSQSQRSSTTTSASAEASEDDECVPDKDHVASSGRLESSWDNPVTLELQTDDFLLDGGCEVVSEEQGSLLEEVLSSLKGPLVSGLVLESEATVEQMEVEDTTGEDVLDNLDVDSATEHPDSTDPYSVLDDQLLVENTLSESVTLLQEVENVLQEEEGPEGQEFAKEVPFEEDLQLREGNIEKEECEVEVNQDYRKDLKEEAAEDGEKMDCAGEEAVMEQVDEDTKMEENMDEEEKQESEEDAEKEADQEEEMLVEDNKEDKDGEELNEEEEEEEENETKDQECPLEDEEQEIKLDTSIKIESFHETDQSVEGNASVSTEIVNQTEDLLAQECTEQPSFVVMTSLELSFPKKTTNQPKETEDVPEILQEDANEQHDILEECEDQSIESLEIDEHSGEVHQAEVLSESHQSSTSESEAAKEPIQEVSLSATDDEPVFNKFPCRDLSSDFMRAEPSASQVETQSLPSSPLQREMCQADEDTTPENPFGVRLRKTPVLHRYASEGESPTPSTEPMETQKSPFIEQLSRKPALPKKPDQVADVVVKPKRTSDPAGKAAVESSESPSWISLARQKQKVFKENSLDESPESKFPTQEEFNKKGLLDDPSGPVTKDHLKPVASPVKVSCSLEISKPVLVEKEKRTISHPVPAPLTQDEPPWLALAKKKAKAWSEMPQIVQ</sequence>
<dbReference type="PANTHER" id="PTHR47743">
    <property type="entry name" value="KIAA1210 / KIAA1211 FAMILY MEMBER"/>
    <property type="match status" value="1"/>
</dbReference>
<evidence type="ECO:0000313" key="3">
    <source>
        <dbReference type="EMBL" id="KAB5571013.1"/>
    </source>
</evidence>
<dbReference type="Proteomes" id="UP000327468">
    <property type="component" value="Chromosome 7"/>
</dbReference>